<sequence>MSSLASSVASRPSSLEITPLTWPKPRNEDNFMDTKGIVDDIDGSVERPQSRFSQHHSLVSNNSEDQRGFNRIDKRLGLLSSPLETDERAPERPSSTHNGTASEASKSESAGSSNVYSVSSGRPYSRHTASTSLDSTSHALSIRKSEESSLSASNGQRGTSTCWSPETLSTGFNIDDYVSSDDDSFTIARKGPRPSAEGEEDLLFKPGYGITGVALPGLEELEEDSAYPAFPCRPIRSNSLSSDGSAAIAAGPVDNRINMARDIPTPLRQVQSDPEMEVYGGTFGRNSMRNRFRDSEISALAGEDPNMPSAVDFDDFFRPLIGTTTVGSENGAYEEGPAPDRGLMRLSALGHPIDRSVGPDPRPAKSAAEMIREEKGRIDIATAVRVRKEEKARRRAEGLRDSRERRLTRTSSAMDVGWADGED</sequence>
<dbReference type="AlphaFoldDB" id="A0A423WQQ0"/>
<feature type="compositionally biased region" description="Basic and acidic residues" evidence="1">
    <location>
        <begin position="64"/>
        <end position="76"/>
    </location>
</feature>
<feature type="compositionally biased region" description="Polar residues" evidence="1">
    <location>
        <begin position="50"/>
        <end position="63"/>
    </location>
</feature>
<feature type="compositionally biased region" description="Low complexity" evidence="1">
    <location>
        <begin position="1"/>
        <end position="15"/>
    </location>
</feature>
<evidence type="ECO:0000313" key="3">
    <source>
        <dbReference type="Proteomes" id="UP000284375"/>
    </source>
</evidence>
<comment type="caution">
    <text evidence="2">The sequence shown here is derived from an EMBL/GenBank/DDBJ whole genome shotgun (WGS) entry which is preliminary data.</text>
</comment>
<dbReference type="EMBL" id="LJZO01000001">
    <property type="protein sequence ID" value="ROW05584.1"/>
    <property type="molecule type" value="Genomic_DNA"/>
</dbReference>
<dbReference type="Proteomes" id="UP000284375">
    <property type="component" value="Unassembled WGS sequence"/>
</dbReference>
<name>A0A423WQQ0_CYTCH</name>
<proteinExistence type="predicted"/>
<accession>A0A423WQQ0</accession>
<reference evidence="2 3" key="1">
    <citation type="submission" date="2015-09" db="EMBL/GenBank/DDBJ databases">
        <title>Host preference determinants of Valsa canker pathogens revealed by comparative genomics.</title>
        <authorList>
            <person name="Yin Z."/>
            <person name="Huang L."/>
        </authorList>
    </citation>
    <scope>NUCLEOTIDE SEQUENCE [LARGE SCALE GENOMIC DNA]</scope>
    <source>
        <strain evidence="2 3">YSFL</strain>
    </source>
</reference>
<evidence type="ECO:0000313" key="2">
    <source>
        <dbReference type="EMBL" id="ROW05584.1"/>
    </source>
</evidence>
<evidence type="ECO:0000256" key="1">
    <source>
        <dbReference type="SAM" id="MobiDB-lite"/>
    </source>
</evidence>
<feature type="compositionally biased region" description="Basic and acidic residues" evidence="1">
    <location>
        <begin position="389"/>
        <end position="407"/>
    </location>
</feature>
<gene>
    <name evidence="2" type="ORF">VSDG_00168</name>
</gene>
<dbReference type="OrthoDB" id="5325276at2759"/>
<feature type="region of interest" description="Disordered" evidence="1">
    <location>
        <begin position="1"/>
        <end position="200"/>
    </location>
</feature>
<feature type="compositionally biased region" description="Low complexity" evidence="1">
    <location>
        <begin position="101"/>
        <end position="121"/>
    </location>
</feature>
<keyword evidence="3" id="KW-1185">Reference proteome</keyword>
<protein>
    <submittedName>
        <fullName evidence="2">Uncharacterized protein</fullName>
    </submittedName>
</protein>
<organism evidence="2 3">
    <name type="scientific">Cytospora chrysosperma</name>
    <name type="common">Cytospora canker fungus</name>
    <name type="synonym">Sphaeria chrysosperma</name>
    <dbReference type="NCBI Taxonomy" id="252740"/>
    <lineage>
        <taxon>Eukaryota</taxon>
        <taxon>Fungi</taxon>
        <taxon>Dikarya</taxon>
        <taxon>Ascomycota</taxon>
        <taxon>Pezizomycotina</taxon>
        <taxon>Sordariomycetes</taxon>
        <taxon>Sordariomycetidae</taxon>
        <taxon>Diaporthales</taxon>
        <taxon>Cytosporaceae</taxon>
        <taxon>Cytospora</taxon>
    </lineage>
</organism>
<feature type="compositionally biased region" description="Polar residues" evidence="1">
    <location>
        <begin position="127"/>
        <end position="139"/>
    </location>
</feature>
<feature type="region of interest" description="Disordered" evidence="1">
    <location>
        <begin position="389"/>
        <end position="423"/>
    </location>
</feature>
<feature type="compositionally biased region" description="Polar residues" evidence="1">
    <location>
        <begin position="148"/>
        <end position="172"/>
    </location>
</feature>